<reference evidence="3 4" key="1">
    <citation type="submission" date="2023-11" db="EMBL/GenBank/DDBJ databases">
        <authorList>
            <person name="Hedman E."/>
            <person name="Englund M."/>
            <person name="Stromberg M."/>
            <person name="Nyberg Akerstrom W."/>
            <person name="Nylinder S."/>
            <person name="Jareborg N."/>
            <person name="Kallberg Y."/>
            <person name="Kronander E."/>
        </authorList>
    </citation>
    <scope>NUCLEOTIDE SEQUENCE [LARGE SCALE GENOMIC DNA]</scope>
</reference>
<dbReference type="InterPro" id="IPR007889">
    <property type="entry name" value="HTH_Psq"/>
</dbReference>
<feature type="domain" description="HTH psq-type" evidence="2">
    <location>
        <begin position="5"/>
        <end position="54"/>
    </location>
</feature>
<dbReference type="SUPFAM" id="SSF46689">
    <property type="entry name" value="Homeodomain-like"/>
    <property type="match status" value="1"/>
</dbReference>
<dbReference type="Gene3D" id="1.10.10.60">
    <property type="entry name" value="Homeodomain-like"/>
    <property type="match status" value="1"/>
</dbReference>
<protein>
    <recommendedName>
        <fullName evidence="2">HTH psq-type domain-containing protein</fullName>
    </recommendedName>
</protein>
<dbReference type="GO" id="GO:0005634">
    <property type="term" value="C:nucleus"/>
    <property type="evidence" value="ECO:0007669"/>
    <property type="project" value="UniProtKB-SubCell"/>
</dbReference>
<dbReference type="AlphaFoldDB" id="A0AAV1LEF1"/>
<name>A0AAV1LEF1_9NEOP</name>
<gene>
    <name evidence="3" type="ORF">PARMNEM_LOCUS13183</name>
</gene>
<dbReference type="InterPro" id="IPR009057">
    <property type="entry name" value="Homeodomain-like_sf"/>
</dbReference>
<organism evidence="3 4">
    <name type="scientific">Parnassius mnemosyne</name>
    <name type="common">clouded apollo</name>
    <dbReference type="NCBI Taxonomy" id="213953"/>
    <lineage>
        <taxon>Eukaryota</taxon>
        <taxon>Metazoa</taxon>
        <taxon>Ecdysozoa</taxon>
        <taxon>Arthropoda</taxon>
        <taxon>Hexapoda</taxon>
        <taxon>Insecta</taxon>
        <taxon>Pterygota</taxon>
        <taxon>Neoptera</taxon>
        <taxon>Endopterygota</taxon>
        <taxon>Lepidoptera</taxon>
        <taxon>Glossata</taxon>
        <taxon>Ditrysia</taxon>
        <taxon>Papilionoidea</taxon>
        <taxon>Papilionidae</taxon>
        <taxon>Parnassiinae</taxon>
        <taxon>Parnassini</taxon>
        <taxon>Parnassius</taxon>
        <taxon>Driopa</taxon>
    </lineage>
</organism>
<dbReference type="GO" id="GO:0003677">
    <property type="term" value="F:DNA binding"/>
    <property type="evidence" value="ECO:0007669"/>
    <property type="project" value="InterPro"/>
</dbReference>
<comment type="caution">
    <text evidence="3">The sequence shown here is derived from an EMBL/GenBank/DDBJ whole genome shotgun (WGS) entry which is preliminary data.</text>
</comment>
<evidence type="ECO:0000313" key="4">
    <source>
        <dbReference type="Proteomes" id="UP001314205"/>
    </source>
</evidence>
<evidence type="ECO:0000313" key="3">
    <source>
        <dbReference type="EMBL" id="CAK1593399.1"/>
    </source>
</evidence>
<dbReference type="Proteomes" id="UP001314205">
    <property type="component" value="Unassembled WGS sequence"/>
</dbReference>
<dbReference type="Pfam" id="PF04218">
    <property type="entry name" value="CENP-B_N"/>
    <property type="match status" value="1"/>
</dbReference>
<proteinExistence type="predicted"/>
<keyword evidence="4" id="KW-1185">Reference proteome</keyword>
<dbReference type="EMBL" id="CAVLGL010000088">
    <property type="protein sequence ID" value="CAK1593399.1"/>
    <property type="molecule type" value="Genomic_DNA"/>
</dbReference>
<accession>A0AAV1LEF1</accession>
<comment type="subcellular location">
    <subcellularLocation>
        <location evidence="1">Nucleus</location>
    </subcellularLocation>
</comment>
<sequence length="69" mass="8007">MTSQRRKEFTIEEKGTIICRLENGESNSSLAREFGDGHSTMSMIFKNNNQIKESFNSNVLKPKRLRKSR</sequence>
<evidence type="ECO:0000259" key="2">
    <source>
        <dbReference type="Pfam" id="PF04218"/>
    </source>
</evidence>
<evidence type="ECO:0000256" key="1">
    <source>
        <dbReference type="ARBA" id="ARBA00004123"/>
    </source>
</evidence>